<dbReference type="InterPro" id="IPR024267">
    <property type="entry name" value="DUF4878"/>
</dbReference>
<evidence type="ECO:0000313" key="4">
    <source>
        <dbReference type="Proteomes" id="UP000651208"/>
    </source>
</evidence>
<feature type="chain" id="PRO_5046736186" evidence="1">
    <location>
        <begin position="23"/>
        <end position="136"/>
    </location>
</feature>
<sequence>MKLMYKFLSIFMLAFLVTACNSDVNTPENVSEKFITHFYAGDASAILKLIHIKDSDKTDDFEKLFVSKFEKMAQDAKKFAEKHNGLDKVENIATDYTNDAKTSAMVNTKITFKDGFTRNEKIPVIKIDNKWLIKLK</sequence>
<dbReference type="PROSITE" id="PS51257">
    <property type="entry name" value="PROKAR_LIPOPROTEIN"/>
    <property type="match status" value="1"/>
</dbReference>
<evidence type="ECO:0000259" key="2">
    <source>
        <dbReference type="Pfam" id="PF12870"/>
    </source>
</evidence>
<name>A0ABR7QYU1_9GAMM</name>
<dbReference type="RefSeq" id="WP_187755838.1">
    <property type="nucleotide sequence ID" value="NZ_JABURY010000018.1"/>
</dbReference>
<dbReference type="Proteomes" id="UP000651208">
    <property type="component" value="Unassembled WGS sequence"/>
</dbReference>
<feature type="domain" description="DUF4878" evidence="2">
    <location>
        <begin position="25"/>
        <end position="133"/>
    </location>
</feature>
<evidence type="ECO:0000313" key="3">
    <source>
        <dbReference type="EMBL" id="MBC9131392.1"/>
    </source>
</evidence>
<reference evidence="3 4" key="1">
    <citation type="submission" date="2020-06" db="EMBL/GenBank/DDBJ databases">
        <title>Frischella cerana isolated from Apis cerana gut homogenate.</title>
        <authorList>
            <person name="Wolter L.A."/>
            <person name="Suenami S."/>
            <person name="Miyazaki R."/>
        </authorList>
    </citation>
    <scope>NUCLEOTIDE SEQUENCE [LARGE SCALE GENOMIC DNA]</scope>
    <source>
        <strain evidence="3 4">Ac13</strain>
    </source>
</reference>
<evidence type="ECO:0000256" key="1">
    <source>
        <dbReference type="SAM" id="SignalP"/>
    </source>
</evidence>
<dbReference type="EMBL" id="JABURY010000018">
    <property type="protein sequence ID" value="MBC9131392.1"/>
    <property type="molecule type" value="Genomic_DNA"/>
</dbReference>
<keyword evidence="4" id="KW-1185">Reference proteome</keyword>
<keyword evidence="1" id="KW-0732">Signal</keyword>
<gene>
    <name evidence="3" type="ORF">FcAc13_08730</name>
</gene>
<dbReference type="Gene3D" id="3.10.450.50">
    <property type="match status" value="1"/>
</dbReference>
<proteinExistence type="predicted"/>
<accession>A0ABR7QYU1</accession>
<organism evidence="3 4">
    <name type="scientific">Frischella japonica</name>
    <dbReference type="NCBI Taxonomy" id="2741544"/>
    <lineage>
        <taxon>Bacteria</taxon>
        <taxon>Pseudomonadati</taxon>
        <taxon>Pseudomonadota</taxon>
        <taxon>Gammaproteobacteria</taxon>
        <taxon>Orbales</taxon>
        <taxon>Orbaceae</taxon>
        <taxon>Frischella</taxon>
    </lineage>
</organism>
<dbReference type="Pfam" id="PF12870">
    <property type="entry name" value="DUF4878"/>
    <property type="match status" value="1"/>
</dbReference>
<comment type="caution">
    <text evidence="3">The sequence shown here is derived from an EMBL/GenBank/DDBJ whole genome shotgun (WGS) entry which is preliminary data.</text>
</comment>
<feature type="signal peptide" evidence="1">
    <location>
        <begin position="1"/>
        <end position="22"/>
    </location>
</feature>
<protein>
    <submittedName>
        <fullName evidence="3">DUF4878 domain-containing protein</fullName>
    </submittedName>
</protein>